<evidence type="ECO:0000256" key="10">
    <source>
        <dbReference type="ARBA" id="ARBA00023017"/>
    </source>
</evidence>
<keyword evidence="7" id="KW-0547">Nucleotide-binding</keyword>
<dbReference type="GO" id="GO:0005874">
    <property type="term" value="C:microtubule"/>
    <property type="evidence" value="ECO:0007669"/>
    <property type="project" value="UniProtKB-KW"/>
</dbReference>
<dbReference type="Gene3D" id="6.10.140.1060">
    <property type="match status" value="1"/>
</dbReference>
<dbReference type="InterPro" id="IPR026983">
    <property type="entry name" value="DHC"/>
</dbReference>
<dbReference type="Gene3D" id="3.40.50.300">
    <property type="entry name" value="P-loop containing nucleotide triphosphate hydrolases"/>
    <property type="match status" value="5"/>
</dbReference>
<evidence type="ECO:0000256" key="4">
    <source>
        <dbReference type="ARBA" id="ARBA00022490"/>
    </source>
</evidence>
<dbReference type="FunFam" id="3.40.50.300:FF:002141">
    <property type="entry name" value="Dynein heavy chain"/>
    <property type="match status" value="1"/>
</dbReference>
<evidence type="ECO:0000256" key="17">
    <source>
        <dbReference type="SAM" id="MobiDB-lite"/>
    </source>
</evidence>
<feature type="domain" description="AAA+ ATPase" evidence="18">
    <location>
        <begin position="1720"/>
        <end position="1862"/>
    </location>
</feature>
<dbReference type="EMBL" id="FN649733">
    <property type="protein sequence ID" value="CBJ27165.1"/>
    <property type="molecule type" value="Genomic_DNA"/>
</dbReference>
<dbReference type="Pfam" id="PF12775">
    <property type="entry name" value="AAA_7"/>
    <property type="match status" value="1"/>
</dbReference>
<dbReference type="GO" id="GO:0031514">
    <property type="term" value="C:motile cilium"/>
    <property type="evidence" value="ECO:0007669"/>
    <property type="project" value="UniProtKB-SubCell"/>
</dbReference>
<dbReference type="Pfam" id="PF17857">
    <property type="entry name" value="AAA_lid_1"/>
    <property type="match status" value="1"/>
</dbReference>
<dbReference type="Gene3D" id="1.10.8.710">
    <property type="match status" value="1"/>
</dbReference>
<dbReference type="Pfam" id="PF03028">
    <property type="entry name" value="Dynein_heavy"/>
    <property type="match status" value="1"/>
</dbReference>
<dbReference type="InterPro" id="IPR003593">
    <property type="entry name" value="AAA+_ATPase"/>
</dbReference>
<dbReference type="Gene3D" id="1.20.58.1120">
    <property type="match status" value="1"/>
</dbReference>
<dbReference type="Gene3D" id="1.20.1270.280">
    <property type="match status" value="1"/>
</dbReference>
<dbReference type="GO" id="GO:0051959">
    <property type="term" value="F:dynein light intermediate chain binding"/>
    <property type="evidence" value="ECO:0007669"/>
    <property type="project" value="InterPro"/>
</dbReference>
<dbReference type="FunFam" id="3.20.180.20:FF:000003">
    <property type="entry name" value="Dynein heavy chain 12, axonemal"/>
    <property type="match status" value="1"/>
</dbReference>
<dbReference type="Gene3D" id="3.10.490.20">
    <property type="match status" value="1"/>
</dbReference>
<feature type="domain" description="AAA+ ATPase" evidence="18">
    <location>
        <begin position="2080"/>
        <end position="2227"/>
    </location>
</feature>
<name>D7G4S2_ECTSI</name>
<evidence type="ECO:0000313" key="19">
    <source>
        <dbReference type="EMBL" id="CBJ27165.1"/>
    </source>
</evidence>
<dbReference type="InterPro" id="IPR035706">
    <property type="entry name" value="AAA_9"/>
</dbReference>
<dbReference type="InterPro" id="IPR024743">
    <property type="entry name" value="Dynein_HC_stalk"/>
</dbReference>
<dbReference type="InParanoid" id="D7G4S2"/>
<dbReference type="GO" id="GO:0007018">
    <property type="term" value="P:microtubule-based movement"/>
    <property type="evidence" value="ECO:0007669"/>
    <property type="project" value="InterPro"/>
</dbReference>
<dbReference type="Gene3D" id="3.20.180.20">
    <property type="entry name" value="Dynein heavy chain, N-terminal domain 2"/>
    <property type="match status" value="1"/>
</dbReference>
<evidence type="ECO:0000256" key="1">
    <source>
        <dbReference type="ARBA" id="ARBA00004230"/>
    </source>
</evidence>
<dbReference type="Pfam" id="PF08393">
    <property type="entry name" value="DHC_N2"/>
    <property type="match status" value="1"/>
</dbReference>
<dbReference type="GO" id="GO:0008569">
    <property type="term" value="F:minus-end-directed microtubule motor activity"/>
    <property type="evidence" value="ECO:0007669"/>
    <property type="project" value="InterPro"/>
</dbReference>
<keyword evidence="10" id="KW-0243">Dynein</keyword>
<keyword evidence="15" id="KW-0966">Cell projection</keyword>
<dbReference type="EMBL" id="FN648796">
    <property type="protein sequence ID" value="CBJ27165.1"/>
    <property type="molecule type" value="Genomic_DNA"/>
</dbReference>
<evidence type="ECO:0000256" key="8">
    <source>
        <dbReference type="ARBA" id="ARBA00022840"/>
    </source>
</evidence>
<dbReference type="InterPro" id="IPR027417">
    <property type="entry name" value="P-loop_NTPase"/>
</dbReference>
<dbReference type="InterPro" id="IPR013602">
    <property type="entry name" value="Dynein_heavy_linker"/>
</dbReference>
<dbReference type="Gene3D" id="1.20.920.20">
    <property type="match status" value="1"/>
</dbReference>
<evidence type="ECO:0000313" key="20">
    <source>
        <dbReference type="Proteomes" id="UP000002630"/>
    </source>
</evidence>
<dbReference type="FunFam" id="1.20.1270.280:FF:000001">
    <property type="entry name" value="dynein heavy chain 7, axonemal"/>
    <property type="match status" value="1"/>
</dbReference>
<evidence type="ECO:0000256" key="3">
    <source>
        <dbReference type="ARBA" id="ARBA00008887"/>
    </source>
</evidence>
<dbReference type="FunFam" id="1.20.920.30:FF:000005">
    <property type="entry name" value="Dynein, axonemal, heavy chain 2"/>
    <property type="match status" value="1"/>
</dbReference>
<keyword evidence="12" id="KW-0969">Cilium</keyword>
<dbReference type="FunFam" id="3.40.50.300:FF:001145">
    <property type="entry name" value="Putative dynein heavy chain"/>
    <property type="match status" value="1"/>
</dbReference>
<keyword evidence="6" id="KW-0677">Repeat</keyword>
<evidence type="ECO:0000256" key="16">
    <source>
        <dbReference type="SAM" id="Coils"/>
    </source>
</evidence>
<dbReference type="InterPro" id="IPR035699">
    <property type="entry name" value="AAA_6"/>
</dbReference>
<dbReference type="Pfam" id="PF12781">
    <property type="entry name" value="AAA_9"/>
    <property type="match status" value="1"/>
</dbReference>
<dbReference type="Gene3D" id="1.10.472.130">
    <property type="match status" value="1"/>
</dbReference>
<dbReference type="GO" id="GO:0005524">
    <property type="term" value="F:ATP binding"/>
    <property type="evidence" value="ECO:0007669"/>
    <property type="project" value="UniProtKB-KW"/>
</dbReference>
<feature type="coiled-coil region" evidence="16">
    <location>
        <begin position="3215"/>
        <end position="3242"/>
    </location>
</feature>
<dbReference type="FunFam" id="3.10.490.20:FF:000005">
    <property type="entry name" value="Dynein axonemal heavy chain 6"/>
    <property type="match status" value="1"/>
</dbReference>
<evidence type="ECO:0000256" key="6">
    <source>
        <dbReference type="ARBA" id="ARBA00022737"/>
    </source>
</evidence>
<dbReference type="Proteomes" id="UP000002630">
    <property type="component" value="Linkage Group LG08"/>
</dbReference>
<dbReference type="InterPro" id="IPR043160">
    <property type="entry name" value="Dynein_C_barrel"/>
</dbReference>
<keyword evidence="8" id="KW-0067">ATP-binding</keyword>
<dbReference type="SMART" id="SM00382">
    <property type="entry name" value="AAA"/>
    <property type="match status" value="3"/>
</dbReference>
<accession>D7G4S2</accession>
<keyword evidence="14" id="KW-0206">Cytoskeleton</keyword>
<dbReference type="OrthoDB" id="5593012at2759"/>
<keyword evidence="20" id="KW-1185">Reference proteome</keyword>
<dbReference type="Pfam" id="PF12780">
    <property type="entry name" value="AAA_8"/>
    <property type="match status" value="1"/>
</dbReference>
<dbReference type="STRING" id="2880.D7G4S2"/>
<sequence length="4142" mass="466704">MMLDINNMRKDWKSASTRRVEAVQRARISQNRQPEPVRRFPGDVRPVGIPSDSPVAMFAQSSNTGKTRMKDDLPAAADTGAELGGYDAGEKQKEVAPLLMKNTYLALDQSKLPLEIFNGVEDTDANGVQTSWLESGSGAMAPFYVGDEWQWRRCSVLSYDSTTNKYRVKFTPNGLEKEVKRFNLLFDAENRDAWQSCREAAKASRDDAKKRLRFDYFVSQQPMEEVRAVQGSTIRGIHEKVADGLPLDVAFPQQGTQLGNLLRGLTKEVIQQHTRSMKKSILFYKLEHSKVEKERFTSLGLPPVPEASPIPWSAKISIPGHPYIDRRKAMGNIHYSSLPEVLQAFLWLYEVWEGVFLEERFMDTELKSLEFPCNVDEFCKIQSKCCTRLGERLAQDWRRAFSEQLVDSVQDIYDFFQSDARLFTLSSLYRLLKHLELRMNSQLRVSFIESLLAWRRFVGKHTPDSVEVNTEAAGSVPLFDVRLKVVTKGRGNYGVSIVPGRPEIESALIQIVDDVVTAIKGLATIDADLMSLLHLSPRPIFNIGANDGTYVEEESALDETKHYTRERVARGMEGAVQLAAKYGKYCHLMAIDTEEFVYSFTEATPAPTDEEYFAKVRELHDASVAIGSCSLTCELFRLVRVDTSEATKVLMEKALEVRDALLESLVSKAREQNNDIISRYNAILSRIAEKPANEADLAALRAFIADSKETVSSLILEVQRVHARLGTLGDFNYRVSEEDIRLSWKTMDYPTMVDLAANKAEEALELDKVRMMDKLALEMETFEEILERFEVDVAQAKQCGDYSQMETTTDYVNSIQDAINDAKAKAEDFNSREKVFGFPPTEYHMLGKVEEELEPFFKLWNMISDFHASRKEWLHGSFLDLNGADIERDVTDWWKSSYRLSKSLEDEFPAAAECAAQLREDTTAFREHLPVIQALASPALKSRHWETLSEKTGSTIEPDEELTLQQLVDTNVGQHIETIHEVCVAAEKEYGLEKALAAMKEEWASLEFEVRPYKETGTFLVSGVDEIVTLLDDHIVKTQTMRGSPYILPIEAECKAWEFRLKYAQGLVDEWISCQRTWLYLEPIFSSEDIMRQLPTEARRFNSVDQLWKKTMEETNKDPNFMAQADVDKKLEEKFKAANQKLEEIQKGLSDYLEMKRLYFPRFFFLSNDELLEILSQTKEPRAVQPHLNKAFEGIAKCKFEEDLKITEMVSAEGETVVLDSAVDPESAANKGNVERWLLELEAMQWQSVRTQVTLSLNEYPTIPREEWVLNWPAQAVLGVSQVFWTQDVATSIKNGGVKGLEELVQSLNQQLRSITVLVRGRLSSLERKTLGALCTIDVHARDTIVKMIEAGVSHEDDFDWMSQLRYYWVEAWKDGQAVKKGDSTLVARIVNAKCLYGYEYLGNTMRLVITPLTDRCYRTMIGAIDLLYGGAPEGPAGTGKTETVKDLSKAVAIQCVVFNCSDGLDYLAMAKFFKGLAGCGSWCCFDEFNRINIEVLSVIAQQILTINKAKKAGVEKFHFEGTFMKINSNANAFITMNPGYAGRAELPDNLKALFRPCAMMVPDYSLISEIRLYSFGFEDARENAQKLVRVLQLCSEQLSSQKHYDYGMRAVNSILVAAGNLRQQLGDDPSWTEARLVLRSVNDINLPKFTVEDLPLFKGITSDLFPGVELGESDHGPLLQGIDSVCEEGITISPGQLLKLMPKPSWRKKVIQLYEMVLVRHGVMIVGQTGSGKTTTVHTLAQAMSRCSDEGSTDFARVQVHTMNPKSISSGQLYGNFDDSTHEWSDGILAVIYRNCSKDPSPDRKWLMFDGPVDAVWIENMNTVLDDNKKLCLMSGEIVKMSDSMTMMFEAEDLEQASPATVSRVGMIFCEIRNLDWQPLRDVWLLSLPVTFEEHRPLIVGLFDWLFPAALYFVQKQCVIPTPVTGQELAASLIRLVGVLLDSPDGFASDMTKVLECIFVKALIWSVGSCVDSKGRQMFGEYLRMVMEDKGLEESEAHQDFLLKNRSWVARDRPIALLPPDDGRLLYDFRFDAKKGQWQPWLDAADKFVIPRDATFNSIVVPTMDTVRNEYLIHSLVVHGHHVLCTGDTGTGKSVTAKKKLLFGMGPKFSSIMLNFSAQTSANQTQDTIDSKLDKRRKGVLGPPLGMTCVIFVDDLNMPAKETYGAQPPIEILRQWMDHGGWYDRKENTFRQLVDVQFVAAMGPPGGGRTSITQRYVRHFNLLNFVPFSNESLQRVFGTILEWFLQRGFNSAVKQIAANMVAATLDIYNTIADNLLPTPAKSHYTFNLRDLSKVFQGVLQGSANLISEKEQFVRLWSHECLRIFHDRLVDDSDRVWFNHMLEEKVKAHFGLDYENRVRGKNEVLLYGNFSDPKGGKVYQEMEDQETLVKTMEDYLEDHNAMTSKPMSLVLFQNAIEHVARISRIICQPMGNALLVGVGGSGRKSLTILAVSVADYKLFQIEISKSYGMVEWREDLRKVLTMAGADNRATVFLLDDTQLINEAFLEDVNGILNTGEVPSLFNNEEMVAINEALTKPAQAAGINTGSPSEVYAFFIERARTNLHVVLCLSPIGDAFRTRLRMFPSLVNCCTIDWFIAWPQEALKSVARHFLDAVDMEETIKAGVVDVCVDMQQRAREMAERYRSEMGRFYYVTPTSYLELINTFKNLLHRQRKSVQDRKERYDNGLLKLADTEEQVAQMQIDLEQLQPKLKEATIATDALLVQIAKDTEVANEKKAVVEKEEVICNKQAEESRALKASCETDLAEALPALESAVSALKSLSKGDIVEVKAMKKPPAAVKLVMEAVCIMMGVKPDKIKDPNGGTKKVDDYWGPAQKNLLGDSRFLQNLMDYDKDNMDSAMVEKVKTGYTDDTDFDPDKVKKGSVAAAGLCKWVHAMVVYNRVAKVVGPKRAALAEAESTLAQAMSDLGEKQAMLKDLMDKLATLQQQLQEAEDKKVALQDQVTDCGNKLRRAEQLISGLGGEKTAWARFSGELQNRYENVTGDITLSSGVIAYMGAFTSSFREQAISQWARLLGAKNIPCSENFKLETTLGDAVKIRGWVIDKLPNDSFSIDNAIMLFESNRWPLMIDPQGQANKWVKKREMDNQLKVVKQNQANFVRTIENAIQFGSPILLENVPESLDPVLEPVLLKQVVTVGGISSIRMGDNNVEYDPNFRLYISTKMTNPHYPPELCVKVNLLNFMATQEGLEDQMLGITVAREESELEARREQLVLEDAENKRVQKEIEDTILDLLKNSEGNILDDEVLISTLAQSKVTSNVIERKVKEAAKTQEIIAKTRTGYIPIAFRASQLFFCIADLGTVDPMYQYSLEWFINLFEMAIDKATKAHVLEDRLRNLSECFTAMLYKNVCRSLFEKHKLLFSFLLSVKIMQGEERMDGEELRFFLQGATSLDLEEPNPLANGEGWLTDKTWGEIIAAGKLEAMSGFSESFKSNLSVWEGVFVSSDPLAEIEEVVGDAYQPFQKLCLLRAIRPDIVVPGVQKFVAQEMGTSFIEPPPFDLRACYEDSTCSTPLIFVLTPGADPMTELLRVADEMGFGGKKLASISLGQGQGPLAEAAISEAADAGTWVCLQNCHLCISWMPTLERLCQELTPDRVHETFRLWLTSEPSPHFPSFILQNGVKMTNEPPKGMRANLLGSFYNIESDWFDTCLRPAVFKKMLFGLTFFHATVRERRKFGPLGWNIQYVFSGPDLRISMDQLRIFLDNLRPQDPVPYAALAYLAGECNYGGRVTDDKDRRCLVNILTDFYCEDIQDDDYRFSPSGTYFAPKVGSKDDFVEYIKGLPYNEGPEVFGLHANANMSCALSETNSLLDTALSLQPRSAGGGAKSWDATLSELAEDILSRMPPVFDVERALLDFPVRYDESMNTVLTQELIRFNGLSRIISKSLAEVIKAIKGLVVMSSELEQMGNSMVVGKVPLLWSSAAYPSLMPLGSWVTDLLLRLDFLGSWMKNGIAPTVFWLSGFFFTQAFITGTLQNFARKHKVPIDKANFDFRVLTPLEMKEADTTKAEDGAFMRGLFIEGARWNVARHAIDESRPRELFVSMPYMQLLPRMKTDIPEVEGCPELYTGQPGGTSHSYMCPVYKTSVRQGTLSTTGHSTNFVMFITLPLAEEHTQKHWIKRGVAMLTQLDD</sequence>
<dbReference type="InterPro" id="IPR041658">
    <property type="entry name" value="AAA_lid_11"/>
</dbReference>
<dbReference type="Pfam" id="PF17852">
    <property type="entry name" value="Dynein_AAA_lid"/>
    <property type="match status" value="1"/>
</dbReference>
<dbReference type="InterPro" id="IPR004273">
    <property type="entry name" value="Dynein_heavy_D6_P-loop"/>
</dbReference>
<dbReference type="OMA" id="ECMREKK"/>
<keyword evidence="13" id="KW-0505">Motor protein</keyword>
<feature type="coiled-coil region" evidence="16">
    <location>
        <begin position="772"/>
        <end position="832"/>
    </location>
</feature>
<feature type="coiled-coil region" evidence="16">
    <location>
        <begin position="2925"/>
        <end position="2966"/>
    </location>
</feature>
<dbReference type="InterPro" id="IPR024317">
    <property type="entry name" value="Dynein_heavy_chain_D4_dom"/>
</dbReference>
<dbReference type="Pfam" id="PF12777">
    <property type="entry name" value="MT"/>
    <property type="match status" value="1"/>
</dbReference>
<keyword evidence="5" id="KW-0493">Microtubule</keyword>
<organism evidence="19 20">
    <name type="scientific">Ectocarpus siliculosus</name>
    <name type="common">Brown alga</name>
    <name type="synonym">Conferva siliculosa</name>
    <dbReference type="NCBI Taxonomy" id="2880"/>
    <lineage>
        <taxon>Eukaryota</taxon>
        <taxon>Sar</taxon>
        <taxon>Stramenopiles</taxon>
        <taxon>Ochrophyta</taxon>
        <taxon>PX clade</taxon>
        <taxon>Phaeophyceae</taxon>
        <taxon>Ectocarpales</taxon>
        <taxon>Ectocarpaceae</taxon>
        <taxon>Ectocarpus</taxon>
    </lineage>
</organism>
<evidence type="ECO:0000256" key="7">
    <source>
        <dbReference type="ARBA" id="ARBA00022741"/>
    </source>
</evidence>
<dbReference type="Pfam" id="PF12774">
    <property type="entry name" value="AAA_6"/>
    <property type="match status" value="1"/>
</dbReference>
<keyword evidence="4" id="KW-0963">Cytoplasm</keyword>
<dbReference type="Gene3D" id="1.10.8.1220">
    <property type="match status" value="1"/>
</dbReference>
<feature type="region of interest" description="Disordered" evidence="17">
    <location>
        <begin position="28"/>
        <end position="54"/>
    </location>
</feature>
<comment type="similarity">
    <text evidence="3">Belongs to the dynein heavy chain family.</text>
</comment>
<evidence type="ECO:0000256" key="2">
    <source>
        <dbReference type="ARBA" id="ARBA00004430"/>
    </source>
</evidence>
<keyword evidence="9" id="KW-0282">Flagellum</keyword>
<dbReference type="FunFam" id="1.10.8.710:FF:000001">
    <property type="entry name" value="Dynein axonemal heavy chain 2"/>
    <property type="match status" value="1"/>
</dbReference>
<dbReference type="InterPro" id="IPR041589">
    <property type="entry name" value="DNAH3_AAA_lid_1"/>
</dbReference>
<dbReference type="InterPro" id="IPR042228">
    <property type="entry name" value="Dynein_linker_3"/>
</dbReference>
<dbReference type="eggNOG" id="KOG3595">
    <property type="taxonomic scope" value="Eukaryota"/>
</dbReference>
<reference evidence="19 20" key="1">
    <citation type="journal article" date="2010" name="Nature">
        <title>The Ectocarpus genome and the independent evolution of multicellularity in brown algae.</title>
        <authorList>
            <person name="Cock J.M."/>
            <person name="Sterck L."/>
            <person name="Rouze P."/>
            <person name="Scornet D."/>
            <person name="Allen A.E."/>
            <person name="Amoutzias G."/>
            <person name="Anthouard V."/>
            <person name="Artiguenave F."/>
            <person name="Aury J.M."/>
            <person name="Badger J.H."/>
            <person name="Beszteri B."/>
            <person name="Billiau K."/>
            <person name="Bonnet E."/>
            <person name="Bothwell J.H."/>
            <person name="Bowler C."/>
            <person name="Boyen C."/>
            <person name="Brownlee C."/>
            <person name="Carrano C.J."/>
            <person name="Charrier B."/>
            <person name="Cho G.Y."/>
            <person name="Coelho S.M."/>
            <person name="Collen J."/>
            <person name="Corre E."/>
            <person name="Da Silva C."/>
            <person name="Delage L."/>
            <person name="Delaroque N."/>
            <person name="Dittami S.M."/>
            <person name="Doulbeau S."/>
            <person name="Elias M."/>
            <person name="Farnham G."/>
            <person name="Gachon C.M."/>
            <person name="Gschloessl B."/>
            <person name="Heesch S."/>
            <person name="Jabbari K."/>
            <person name="Jubin C."/>
            <person name="Kawai H."/>
            <person name="Kimura K."/>
            <person name="Kloareg B."/>
            <person name="Kupper F.C."/>
            <person name="Lang D."/>
            <person name="Le Bail A."/>
            <person name="Leblanc C."/>
            <person name="Lerouge P."/>
            <person name="Lohr M."/>
            <person name="Lopez P.J."/>
            <person name="Martens C."/>
            <person name="Maumus F."/>
            <person name="Michel G."/>
            <person name="Miranda-Saavedra D."/>
            <person name="Morales J."/>
            <person name="Moreau H."/>
            <person name="Motomura T."/>
            <person name="Nagasato C."/>
            <person name="Napoli C.A."/>
            <person name="Nelson D.R."/>
            <person name="Nyvall-Collen P."/>
            <person name="Peters A.F."/>
            <person name="Pommier C."/>
            <person name="Potin P."/>
            <person name="Poulain J."/>
            <person name="Quesneville H."/>
            <person name="Read B."/>
            <person name="Rensing S.A."/>
            <person name="Ritter A."/>
            <person name="Rousvoal S."/>
            <person name="Samanta M."/>
            <person name="Samson G."/>
            <person name="Schroeder D.C."/>
            <person name="Segurens B."/>
            <person name="Strittmatter M."/>
            <person name="Tonon T."/>
            <person name="Tregear J.W."/>
            <person name="Valentin K."/>
            <person name="von Dassow P."/>
            <person name="Yamagishi T."/>
            <person name="Van de Peer Y."/>
            <person name="Wincker P."/>
        </authorList>
    </citation>
    <scope>NUCLEOTIDE SEQUENCE [LARGE SCALE GENOMIC DNA]</scope>
    <source>
        <strain evidence="20">Ec32 / CCAP1310/4</strain>
    </source>
</reference>
<gene>
    <name evidence="19" type="primary">DYHC7</name>
    <name evidence="19" type="ORF">Esi_0058_0042</name>
</gene>
<protein>
    <submittedName>
        <fullName evidence="19">Dynein heavy chain</fullName>
    </submittedName>
</protein>
<evidence type="ECO:0000256" key="9">
    <source>
        <dbReference type="ARBA" id="ARBA00022846"/>
    </source>
</evidence>
<evidence type="ECO:0000256" key="13">
    <source>
        <dbReference type="ARBA" id="ARBA00023175"/>
    </source>
</evidence>
<dbReference type="GO" id="GO:0005858">
    <property type="term" value="C:axonemal dynein complex"/>
    <property type="evidence" value="ECO:0007669"/>
    <property type="project" value="UniProtKB-ARBA"/>
</dbReference>
<evidence type="ECO:0000256" key="11">
    <source>
        <dbReference type="ARBA" id="ARBA00023054"/>
    </source>
</evidence>
<dbReference type="PANTHER" id="PTHR22878:SF70">
    <property type="entry name" value="DYNEIN HEAVY CHAIN 2, AXONEMAL"/>
    <property type="match status" value="1"/>
</dbReference>
<dbReference type="InterPro" id="IPR043157">
    <property type="entry name" value="Dynein_AAA1S"/>
</dbReference>
<dbReference type="Gene3D" id="1.10.8.720">
    <property type="entry name" value="Region D6 of dynein motor"/>
    <property type="match status" value="1"/>
</dbReference>
<dbReference type="FunFam" id="3.40.50.300:FF:000362">
    <property type="entry name" value="Dynein, axonemal, heavy chain 6"/>
    <property type="match status" value="1"/>
</dbReference>
<dbReference type="InterPro" id="IPR041228">
    <property type="entry name" value="Dynein_C"/>
</dbReference>
<comment type="subcellular location">
    <subcellularLocation>
        <location evidence="1">Cell projection</location>
        <location evidence="1">Cilium</location>
        <location evidence="1">Flagellum</location>
    </subcellularLocation>
    <subcellularLocation>
        <location evidence="2">Cytoplasm</location>
        <location evidence="2">Cytoskeleton</location>
        <location evidence="2">Cilium axoneme</location>
    </subcellularLocation>
</comment>
<evidence type="ECO:0000256" key="14">
    <source>
        <dbReference type="ARBA" id="ARBA00023212"/>
    </source>
</evidence>
<dbReference type="GO" id="GO:0045505">
    <property type="term" value="F:dynein intermediate chain binding"/>
    <property type="evidence" value="ECO:0007669"/>
    <property type="project" value="InterPro"/>
</dbReference>
<dbReference type="FunFam" id="1.10.8.1220:FF:000001">
    <property type="entry name" value="Dynein axonemal heavy chain 5"/>
    <property type="match status" value="1"/>
</dbReference>
<dbReference type="Pfam" id="PF18198">
    <property type="entry name" value="AAA_lid_11"/>
    <property type="match status" value="1"/>
</dbReference>
<dbReference type="FunFam" id="3.40.50.300:FF:000044">
    <property type="entry name" value="Dynein heavy chain 5, axonemal"/>
    <property type="match status" value="1"/>
</dbReference>
<dbReference type="InterPro" id="IPR042219">
    <property type="entry name" value="AAA_lid_11_sf"/>
</dbReference>
<dbReference type="PANTHER" id="PTHR22878">
    <property type="entry name" value="DYNEIN HEAVY CHAIN 6, AXONEMAL-LIKE-RELATED"/>
    <property type="match status" value="1"/>
</dbReference>
<dbReference type="FunFam" id="1.20.920.20:FF:000006">
    <property type="entry name" value="Dynein, axonemal, heavy chain 6"/>
    <property type="match status" value="1"/>
</dbReference>
<evidence type="ECO:0000256" key="12">
    <source>
        <dbReference type="ARBA" id="ARBA00023069"/>
    </source>
</evidence>
<dbReference type="Gene3D" id="1.20.140.100">
    <property type="entry name" value="Dynein heavy chain, N-terminal domain 2"/>
    <property type="match status" value="1"/>
</dbReference>
<evidence type="ECO:0000259" key="18">
    <source>
        <dbReference type="SMART" id="SM00382"/>
    </source>
</evidence>
<dbReference type="FunFam" id="1.20.140.100:FF:000004">
    <property type="entry name" value="Dynein axonemal heavy chain 6"/>
    <property type="match status" value="1"/>
</dbReference>
<dbReference type="FunFam" id="1.20.58.1120:FF:000001">
    <property type="entry name" value="dynein heavy chain 2, axonemal"/>
    <property type="match status" value="1"/>
</dbReference>
<dbReference type="Gene3D" id="1.10.287.2620">
    <property type="match status" value="1"/>
</dbReference>
<dbReference type="FunFam" id="1.10.287.2620:FF:000002">
    <property type="entry name" value="Dynein heavy chain 2, axonemal"/>
    <property type="match status" value="1"/>
</dbReference>
<evidence type="ECO:0000256" key="15">
    <source>
        <dbReference type="ARBA" id="ARBA00023273"/>
    </source>
</evidence>
<dbReference type="SUPFAM" id="SSF52540">
    <property type="entry name" value="P-loop containing nucleoside triphosphate hydrolases"/>
    <property type="match status" value="4"/>
</dbReference>
<dbReference type="InterPro" id="IPR042222">
    <property type="entry name" value="Dynein_2_N"/>
</dbReference>
<evidence type="ECO:0000256" key="5">
    <source>
        <dbReference type="ARBA" id="ARBA00022701"/>
    </source>
</evidence>
<dbReference type="Gene3D" id="1.20.920.30">
    <property type="match status" value="1"/>
</dbReference>
<dbReference type="InterPro" id="IPR041466">
    <property type="entry name" value="Dynein_AAA5_ext"/>
</dbReference>
<feature type="domain" description="AAA+ ATPase" evidence="18">
    <location>
        <begin position="1427"/>
        <end position="1566"/>
    </location>
</feature>
<keyword evidence="11 16" id="KW-0175">Coiled coil</keyword>
<dbReference type="Pfam" id="PF18199">
    <property type="entry name" value="Dynein_C"/>
    <property type="match status" value="1"/>
</dbReference>
<dbReference type="FunFam" id="1.10.8.720:FF:000001">
    <property type="entry name" value="dynein heavy chain 7, axonemal"/>
    <property type="match status" value="1"/>
</dbReference>
<proteinExistence type="inferred from homology"/>